<dbReference type="AlphaFoldDB" id="A0A9K3N2H1"/>
<sequence length="83" mass="10027">MCEKTNKTQRSFISIVDHLVASIKIFTQHNDIDSDPLKKVPSFYFKRLFFFRSNHPCHHHHHHHLRRDVTEEHKTQNPEAKKE</sequence>
<feature type="compositionally biased region" description="Basic residues" evidence="1">
    <location>
        <begin position="57"/>
        <end position="66"/>
    </location>
</feature>
<dbReference type="EMBL" id="MNCJ02000326">
    <property type="protein sequence ID" value="KAF5784043.1"/>
    <property type="molecule type" value="Genomic_DNA"/>
</dbReference>
<reference evidence="2" key="2">
    <citation type="submission" date="2020-06" db="EMBL/GenBank/DDBJ databases">
        <title>Helianthus annuus Genome sequencing and assembly Release 2.</title>
        <authorList>
            <person name="Gouzy J."/>
            <person name="Langlade N."/>
            <person name="Munos S."/>
        </authorList>
    </citation>
    <scope>NUCLEOTIDE SEQUENCE</scope>
    <source>
        <tissue evidence="2">Leaves</tissue>
    </source>
</reference>
<organism evidence="2 3">
    <name type="scientific">Helianthus annuus</name>
    <name type="common">Common sunflower</name>
    <dbReference type="NCBI Taxonomy" id="4232"/>
    <lineage>
        <taxon>Eukaryota</taxon>
        <taxon>Viridiplantae</taxon>
        <taxon>Streptophyta</taxon>
        <taxon>Embryophyta</taxon>
        <taxon>Tracheophyta</taxon>
        <taxon>Spermatophyta</taxon>
        <taxon>Magnoliopsida</taxon>
        <taxon>eudicotyledons</taxon>
        <taxon>Gunneridae</taxon>
        <taxon>Pentapetalae</taxon>
        <taxon>asterids</taxon>
        <taxon>campanulids</taxon>
        <taxon>Asterales</taxon>
        <taxon>Asteraceae</taxon>
        <taxon>Asteroideae</taxon>
        <taxon>Heliantheae alliance</taxon>
        <taxon>Heliantheae</taxon>
        <taxon>Helianthus</taxon>
    </lineage>
</organism>
<reference evidence="2" key="1">
    <citation type="journal article" date="2017" name="Nature">
        <title>The sunflower genome provides insights into oil metabolism, flowering and Asterid evolution.</title>
        <authorList>
            <person name="Badouin H."/>
            <person name="Gouzy J."/>
            <person name="Grassa C.J."/>
            <person name="Murat F."/>
            <person name="Staton S.E."/>
            <person name="Cottret L."/>
            <person name="Lelandais-Briere C."/>
            <person name="Owens G.L."/>
            <person name="Carrere S."/>
            <person name="Mayjonade B."/>
            <person name="Legrand L."/>
            <person name="Gill N."/>
            <person name="Kane N.C."/>
            <person name="Bowers J.E."/>
            <person name="Hubner S."/>
            <person name="Bellec A."/>
            <person name="Berard A."/>
            <person name="Berges H."/>
            <person name="Blanchet N."/>
            <person name="Boniface M.C."/>
            <person name="Brunel D."/>
            <person name="Catrice O."/>
            <person name="Chaidir N."/>
            <person name="Claudel C."/>
            <person name="Donnadieu C."/>
            <person name="Faraut T."/>
            <person name="Fievet G."/>
            <person name="Helmstetter N."/>
            <person name="King M."/>
            <person name="Knapp S.J."/>
            <person name="Lai Z."/>
            <person name="Le Paslier M.C."/>
            <person name="Lippi Y."/>
            <person name="Lorenzon L."/>
            <person name="Mandel J.R."/>
            <person name="Marage G."/>
            <person name="Marchand G."/>
            <person name="Marquand E."/>
            <person name="Bret-Mestries E."/>
            <person name="Morien E."/>
            <person name="Nambeesan S."/>
            <person name="Nguyen T."/>
            <person name="Pegot-Espagnet P."/>
            <person name="Pouilly N."/>
            <person name="Raftis F."/>
            <person name="Sallet E."/>
            <person name="Schiex T."/>
            <person name="Thomas J."/>
            <person name="Vandecasteele C."/>
            <person name="Vares D."/>
            <person name="Vear F."/>
            <person name="Vautrin S."/>
            <person name="Crespi M."/>
            <person name="Mangin B."/>
            <person name="Burke J.M."/>
            <person name="Salse J."/>
            <person name="Munos S."/>
            <person name="Vincourt P."/>
            <person name="Rieseberg L.H."/>
            <person name="Langlade N.B."/>
        </authorList>
    </citation>
    <scope>NUCLEOTIDE SEQUENCE</scope>
    <source>
        <tissue evidence="2">Leaves</tissue>
    </source>
</reference>
<dbReference type="Gramene" id="mRNA:HanXRQr2_Chr11g0514981">
    <property type="protein sequence ID" value="CDS:HanXRQr2_Chr11g0514981.1"/>
    <property type="gene ID" value="HanXRQr2_Chr11g0514981"/>
</dbReference>
<gene>
    <name evidence="2" type="ORF">HanXRQr2_Chr11g0514981</name>
</gene>
<evidence type="ECO:0000256" key="1">
    <source>
        <dbReference type="SAM" id="MobiDB-lite"/>
    </source>
</evidence>
<keyword evidence="3" id="KW-1185">Reference proteome</keyword>
<evidence type="ECO:0000313" key="2">
    <source>
        <dbReference type="EMBL" id="KAF5784043.1"/>
    </source>
</evidence>
<feature type="compositionally biased region" description="Basic and acidic residues" evidence="1">
    <location>
        <begin position="67"/>
        <end position="83"/>
    </location>
</feature>
<accession>A0A9K3N2H1</accession>
<protein>
    <submittedName>
        <fullName evidence="2">Uncharacterized protein</fullName>
    </submittedName>
</protein>
<proteinExistence type="predicted"/>
<evidence type="ECO:0000313" key="3">
    <source>
        <dbReference type="Proteomes" id="UP000215914"/>
    </source>
</evidence>
<dbReference type="Proteomes" id="UP000215914">
    <property type="component" value="Unassembled WGS sequence"/>
</dbReference>
<comment type="caution">
    <text evidence="2">The sequence shown here is derived from an EMBL/GenBank/DDBJ whole genome shotgun (WGS) entry which is preliminary data.</text>
</comment>
<name>A0A9K3N2H1_HELAN</name>
<feature type="region of interest" description="Disordered" evidence="1">
    <location>
        <begin position="57"/>
        <end position="83"/>
    </location>
</feature>